<organism evidence="1 2">
    <name type="scientific">Altererythrobacter xiamenensis</name>
    <dbReference type="NCBI Taxonomy" id="1316679"/>
    <lineage>
        <taxon>Bacteria</taxon>
        <taxon>Pseudomonadati</taxon>
        <taxon>Pseudomonadota</taxon>
        <taxon>Alphaproteobacteria</taxon>
        <taxon>Sphingomonadales</taxon>
        <taxon>Erythrobacteraceae</taxon>
        <taxon>Altererythrobacter</taxon>
    </lineage>
</organism>
<gene>
    <name evidence="1" type="ORF">SAMN06297468_1625</name>
</gene>
<accession>A0A1Y6F4R5</accession>
<dbReference type="RefSeq" id="WP_086437515.1">
    <property type="nucleotide sequence ID" value="NZ_FXWG01000002.1"/>
</dbReference>
<sequence length="157" mass="17542">MQWPTIAAYPTGLRKIGRLHLECNAGIEISDGVTEIGEIDVADHPVVKLPASLRTVGTLDASYDGYVELPEGVETVESIRLYLDSVVHLPNSIRRVGSINTEVESHIDDVGVDDEDEFWEGVEQQETEGVKDYPFYDPFVSYNGRCLIKARQELTFD</sequence>
<name>A0A1Y6F4R5_9SPHN</name>
<reference evidence="2" key="1">
    <citation type="submission" date="2017-04" db="EMBL/GenBank/DDBJ databases">
        <authorList>
            <person name="Varghese N."/>
            <person name="Submissions S."/>
        </authorList>
    </citation>
    <scope>NUCLEOTIDE SEQUENCE [LARGE SCALE GENOMIC DNA]</scope>
</reference>
<keyword evidence="2" id="KW-1185">Reference proteome</keyword>
<evidence type="ECO:0000313" key="2">
    <source>
        <dbReference type="Proteomes" id="UP000194420"/>
    </source>
</evidence>
<dbReference type="OrthoDB" id="7432342at2"/>
<evidence type="ECO:0000313" key="1">
    <source>
        <dbReference type="EMBL" id="SMQ69436.1"/>
    </source>
</evidence>
<dbReference type="EMBL" id="FXWG01000002">
    <property type="protein sequence ID" value="SMQ69436.1"/>
    <property type="molecule type" value="Genomic_DNA"/>
</dbReference>
<dbReference type="AlphaFoldDB" id="A0A1Y6F4R5"/>
<proteinExistence type="predicted"/>
<protein>
    <submittedName>
        <fullName evidence="1">Uncharacterized protein</fullName>
    </submittedName>
</protein>
<dbReference type="Proteomes" id="UP000194420">
    <property type="component" value="Unassembled WGS sequence"/>
</dbReference>